<reference evidence="2 3" key="1">
    <citation type="journal article" date="2024" name="J Genomics">
        <title>Draft genome sequencing and assembly of Favolaschia claudopus CIRM-BRFM 2984 isolated from oak limbs.</title>
        <authorList>
            <person name="Navarro D."/>
            <person name="Drula E."/>
            <person name="Chaduli D."/>
            <person name="Cazenave R."/>
            <person name="Ahrendt S."/>
            <person name="Wang J."/>
            <person name="Lipzen A."/>
            <person name="Daum C."/>
            <person name="Barry K."/>
            <person name="Grigoriev I.V."/>
            <person name="Favel A."/>
            <person name="Rosso M.N."/>
            <person name="Martin F."/>
        </authorList>
    </citation>
    <scope>NUCLEOTIDE SEQUENCE [LARGE SCALE GENOMIC DNA]</scope>
    <source>
        <strain evidence="2 3">CIRM-BRFM 2984</strain>
    </source>
</reference>
<feature type="region of interest" description="Disordered" evidence="1">
    <location>
        <begin position="462"/>
        <end position="497"/>
    </location>
</feature>
<dbReference type="EMBL" id="JAWWNJ010000006">
    <property type="protein sequence ID" value="KAK7053868.1"/>
    <property type="molecule type" value="Genomic_DNA"/>
</dbReference>
<evidence type="ECO:0000256" key="1">
    <source>
        <dbReference type="SAM" id="MobiDB-lite"/>
    </source>
</evidence>
<sequence>MTRVLTLPLAARYPQPIANLVALPLAPLLAQLPSSKPKGKAKAKPAAPKVPVPVVNIEDSPPPEPTAIEPPAVEPSQFVPDLAVVHLSPRPHATPESRVLPLSYPEPHAIARVQPSISLPMVVFIGAPDVGVYDNITQVQVATELGLKLRREWLEWRFHSADPSRPKHLFPQPLPTEYPPSPFNSGTNCHKKYDTRELAEAAYESALRSGYKSEFATYIDIALHLVHLVFLHDLTPRMLYEPFFTPAARKVREMKSITNQLCQQNTSANLVVIDGDGDGARSARSSRAVSQAPLPAISLAITQNNIYFKIFQECRESQIDDTFRRHISSSFLWIRLYTASLTTPIPFPTLSRRSEPSVDAFFDLKTDCTATHPFSSTPMSEYPPPPDMSDYLPPPCDEMQDEMQEILRADVAWQYRTRHREIINEKARNRMRRRREAIRQAPSDVQLIHRIRARLYRRTYRAQRLSGQSPVSDSDRSNDPEEDTSAGWSGRGRPGHNEEDIKIAAGMVSVSPHLCC</sequence>
<gene>
    <name evidence="2" type="ORF">R3P38DRAFT_2761581</name>
</gene>
<protein>
    <submittedName>
        <fullName evidence="2">Uncharacterized protein</fullName>
    </submittedName>
</protein>
<evidence type="ECO:0000313" key="3">
    <source>
        <dbReference type="Proteomes" id="UP001362999"/>
    </source>
</evidence>
<evidence type="ECO:0000313" key="2">
    <source>
        <dbReference type="EMBL" id="KAK7053868.1"/>
    </source>
</evidence>
<dbReference type="AlphaFoldDB" id="A0AAW0DMN5"/>
<dbReference type="Proteomes" id="UP001362999">
    <property type="component" value="Unassembled WGS sequence"/>
</dbReference>
<comment type="caution">
    <text evidence="2">The sequence shown here is derived from an EMBL/GenBank/DDBJ whole genome shotgun (WGS) entry which is preliminary data.</text>
</comment>
<keyword evidence="3" id="KW-1185">Reference proteome</keyword>
<proteinExistence type="predicted"/>
<organism evidence="2 3">
    <name type="scientific">Favolaschia claudopus</name>
    <dbReference type="NCBI Taxonomy" id="2862362"/>
    <lineage>
        <taxon>Eukaryota</taxon>
        <taxon>Fungi</taxon>
        <taxon>Dikarya</taxon>
        <taxon>Basidiomycota</taxon>
        <taxon>Agaricomycotina</taxon>
        <taxon>Agaricomycetes</taxon>
        <taxon>Agaricomycetidae</taxon>
        <taxon>Agaricales</taxon>
        <taxon>Marasmiineae</taxon>
        <taxon>Mycenaceae</taxon>
        <taxon>Favolaschia</taxon>
    </lineage>
</organism>
<accession>A0AAW0DMN5</accession>
<name>A0AAW0DMN5_9AGAR</name>